<dbReference type="InterPro" id="IPR058240">
    <property type="entry name" value="rSAM_sf"/>
</dbReference>
<dbReference type="Proteomes" id="UP000198847">
    <property type="component" value="Unassembled WGS sequence"/>
</dbReference>
<keyword evidence="3" id="KW-0004">4Fe-4S</keyword>
<keyword evidence="12" id="KW-0670">Pyruvate</keyword>
<keyword evidence="4" id="KW-0949">S-adenosyl-L-methionine</keyword>
<comment type="similarity">
    <text evidence="2">Belongs to the organic radical-activating enzymes family.</text>
</comment>
<dbReference type="EMBL" id="FODY01000024">
    <property type="protein sequence ID" value="SEP39412.1"/>
    <property type="molecule type" value="Genomic_DNA"/>
</dbReference>
<dbReference type="InterPro" id="IPR013785">
    <property type="entry name" value="Aldolase_TIM"/>
</dbReference>
<evidence type="ECO:0000256" key="3">
    <source>
        <dbReference type="ARBA" id="ARBA00022485"/>
    </source>
</evidence>
<keyword evidence="6" id="KW-0560">Oxidoreductase</keyword>
<dbReference type="GO" id="GO:0051539">
    <property type="term" value="F:4 iron, 4 sulfur cluster binding"/>
    <property type="evidence" value="ECO:0007669"/>
    <property type="project" value="UniProtKB-KW"/>
</dbReference>
<evidence type="ECO:0000256" key="7">
    <source>
        <dbReference type="ARBA" id="ARBA00023004"/>
    </source>
</evidence>
<name>A0A1H8XHV9_9FIRM</name>
<dbReference type="PROSITE" id="PS51918">
    <property type="entry name" value="RADICAL_SAM"/>
    <property type="match status" value="1"/>
</dbReference>
<proteinExistence type="inferred from homology"/>
<dbReference type="PANTHER" id="PTHR30352">
    <property type="entry name" value="PYRUVATE FORMATE-LYASE-ACTIVATING ENZYME"/>
    <property type="match status" value="1"/>
</dbReference>
<dbReference type="SFLD" id="SFLDS00029">
    <property type="entry name" value="Radical_SAM"/>
    <property type="match status" value="1"/>
</dbReference>
<feature type="domain" description="Radical SAM core" evidence="11">
    <location>
        <begin position="30"/>
        <end position="313"/>
    </location>
</feature>
<dbReference type="InterPro" id="IPR012839">
    <property type="entry name" value="Organic_radical_activase"/>
</dbReference>
<dbReference type="PANTHER" id="PTHR30352:SF4">
    <property type="entry name" value="PYRUVATE FORMATE-LYASE 2-ACTIVATING ENZYME"/>
    <property type="match status" value="1"/>
</dbReference>
<dbReference type="NCBIfam" id="TIGR02494">
    <property type="entry name" value="PFLE_PFLC"/>
    <property type="match status" value="1"/>
</dbReference>
<sequence length="319" mass="36448">MKLLPEQVMETYDTKKIKGSVFDIRRFSTHDGAGIRTTIFLKGCPLRCVWCHNPEGLSLKPRLMYLENQCIHCGTCTKVCKGNSIILKEGRLHIDRTVTDEWEDPIDACPAACLTMDCKSYTVEQLVEVGLKDAAFFRHGGGITLSGGEPLLQENFAIALLKAFHEAGVDTAMETSLYVDRETVAKALRYLDTIYADFKVFDSQKHKELTKVTNDKIKDNIKFILESNKRDQVIIRTPLIPTMTAEQENIFSIAKFITNIYPEVKYELLNYNPLAQAKYSLVEMEYCFEENPRMYTEDEMNEFREVAKKAGIKNLIIEV</sequence>
<evidence type="ECO:0000259" key="10">
    <source>
        <dbReference type="PROSITE" id="PS51379"/>
    </source>
</evidence>
<dbReference type="GO" id="GO:0046872">
    <property type="term" value="F:metal ion binding"/>
    <property type="evidence" value="ECO:0007669"/>
    <property type="project" value="UniProtKB-KW"/>
</dbReference>
<protein>
    <submittedName>
        <fullName evidence="12">Pyruvate formate lyase activating enzyme</fullName>
    </submittedName>
</protein>
<reference evidence="12 13" key="1">
    <citation type="submission" date="2016-10" db="EMBL/GenBank/DDBJ databases">
        <authorList>
            <person name="de Groot N.N."/>
        </authorList>
    </citation>
    <scope>NUCLEOTIDE SEQUENCE [LARGE SCALE GENOMIC DNA]</scope>
    <source>
        <strain evidence="12 13">DSM 13305</strain>
    </source>
</reference>
<dbReference type="GO" id="GO:0016829">
    <property type="term" value="F:lyase activity"/>
    <property type="evidence" value="ECO:0007669"/>
    <property type="project" value="UniProtKB-KW"/>
</dbReference>
<comment type="cofactor">
    <cofactor evidence="1">
        <name>[4Fe-4S] cluster</name>
        <dbReference type="ChEBI" id="CHEBI:49883"/>
    </cofactor>
</comment>
<evidence type="ECO:0000256" key="9">
    <source>
        <dbReference type="ARBA" id="ARBA00047365"/>
    </source>
</evidence>
<evidence type="ECO:0000256" key="2">
    <source>
        <dbReference type="ARBA" id="ARBA00009777"/>
    </source>
</evidence>
<keyword evidence="5" id="KW-0479">Metal-binding</keyword>
<keyword evidence="8" id="KW-0411">Iron-sulfur</keyword>
<dbReference type="InterPro" id="IPR017896">
    <property type="entry name" value="4Fe4S_Fe-S-bd"/>
</dbReference>
<dbReference type="PIRSF" id="PIRSF000371">
    <property type="entry name" value="PFL_act_enz"/>
    <property type="match status" value="1"/>
</dbReference>
<evidence type="ECO:0000256" key="5">
    <source>
        <dbReference type="ARBA" id="ARBA00022723"/>
    </source>
</evidence>
<dbReference type="InterPro" id="IPR001989">
    <property type="entry name" value="Radical_activat_CS"/>
</dbReference>
<dbReference type="InterPro" id="IPR040074">
    <property type="entry name" value="BssD/PflA/YjjW"/>
</dbReference>
<dbReference type="PROSITE" id="PS51379">
    <property type="entry name" value="4FE4S_FER_2"/>
    <property type="match status" value="1"/>
</dbReference>
<keyword evidence="7" id="KW-0408">Iron</keyword>
<dbReference type="PROSITE" id="PS01087">
    <property type="entry name" value="RADICAL_ACTIVATING"/>
    <property type="match status" value="1"/>
</dbReference>
<dbReference type="GO" id="GO:0016491">
    <property type="term" value="F:oxidoreductase activity"/>
    <property type="evidence" value="ECO:0007669"/>
    <property type="project" value="UniProtKB-KW"/>
</dbReference>
<dbReference type="InterPro" id="IPR034457">
    <property type="entry name" value="Organic_radical-activating"/>
</dbReference>
<dbReference type="Pfam" id="PF04055">
    <property type="entry name" value="Radical_SAM"/>
    <property type="match status" value="1"/>
</dbReference>
<evidence type="ECO:0000256" key="8">
    <source>
        <dbReference type="ARBA" id="ARBA00023014"/>
    </source>
</evidence>
<evidence type="ECO:0000313" key="12">
    <source>
        <dbReference type="EMBL" id="SEP39412.1"/>
    </source>
</evidence>
<dbReference type="SUPFAM" id="SSF102114">
    <property type="entry name" value="Radical SAM enzymes"/>
    <property type="match status" value="1"/>
</dbReference>
<evidence type="ECO:0000256" key="1">
    <source>
        <dbReference type="ARBA" id="ARBA00001966"/>
    </source>
</evidence>
<dbReference type="OrthoDB" id="9782387at2"/>
<dbReference type="AlphaFoldDB" id="A0A1H8XHV9"/>
<evidence type="ECO:0000256" key="6">
    <source>
        <dbReference type="ARBA" id="ARBA00023002"/>
    </source>
</evidence>
<evidence type="ECO:0000259" key="11">
    <source>
        <dbReference type="PROSITE" id="PS51918"/>
    </source>
</evidence>
<evidence type="ECO:0000256" key="4">
    <source>
        <dbReference type="ARBA" id="ARBA00022691"/>
    </source>
</evidence>
<dbReference type="SFLD" id="SFLDG01118">
    <property type="entry name" value="activating_enzymes__group_2"/>
    <property type="match status" value="1"/>
</dbReference>
<feature type="domain" description="4Fe-4S ferredoxin-type" evidence="10">
    <location>
        <begin position="61"/>
        <end position="90"/>
    </location>
</feature>
<dbReference type="InterPro" id="IPR007197">
    <property type="entry name" value="rSAM"/>
</dbReference>
<gene>
    <name evidence="12" type="ORF">SAMN04490178_12410</name>
</gene>
<dbReference type="SUPFAM" id="SSF54862">
    <property type="entry name" value="4Fe-4S ferredoxins"/>
    <property type="match status" value="1"/>
</dbReference>
<dbReference type="STRING" id="112903.SAMN04490178_12410"/>
<keyword evidence="13" id="KW-1185">Reference proteome</keyword>
<dbReference type="RefSeq" id="WP_091749977.1">
    <property type="nucleotide sequence ID" value="NZ_FODY01000024.1"/>
</dbReference>
<dbReference type="SFLD" id="SFLDG01066">
    <property type="entry name" value="organic_radical-activating_enz"/>
    <property type="match status" value="1"/>
</dbReference>
<comment type="catalytic activity">
    <reaction evidence="9">
        <text>glycyl-[protein] + reduced [flavodoxin] + S-adenosyl-L-methionine = glycin-2-yl radical-[protein] + semiquinone [flavodoxin] + 5'-deoxyadenosine + L-methionine + H(+)</text>
        <dbReference type="Rhea" id="RHEA:61976"/>
        <dbReference type="Rhea" id="RHEA-COMP:10622"/>
        <dbReference type="Rhea" id="RHEA-COMP:14480"/>
        <dbReference type="Rhea" id="RHEA-COMP:15993"/>
        <dbReference type="Rhea" id="RHEA-COMP:15994"/>
        <dbReference type="ChEBI" id="CHEBI:15378"/>
        <dbReference type="ChEBI" id="CHEBI:17319"/>
        <dbReference type="ChEBI" id="CHEBI:29947"/>
        <dbReference type="ChEBI" id="CHEBI:32722"/>
        <dbReference type="ChEBI" id="CHEBI:57618"/>
        <dbReference type="ChEBI" id="CHEBI:57844"/>
        <dbReference type="ChEBI" id="CHEBI:59789"/>
        <dbReference type="ChEBI" id="CHEBI:140311"/>
    </reaction>
</comment>
<dbReference type="Gene3D" id="3.20.20.70">
    <property type="entry name" value="Aldolase class I"/>
    <property type="match status" value="1"/>
</dbReference>
<organism evidence="12 13">
    <name type="scientific">Propionispora vibrioides</name>
    <dbReference type="NCBI Taxonomy" id="112903"/>
    <lineage>
        <taxon>Bacteria</taxon>
        <taxon>Bacillati</taxon>
        <taxon>Bacillota</taxon>
        <taxon>Negativicutes</taxon>
        <taxon>Selenomonadales</taxon>
        <taxon>Sporomusaceae</taxon>
        <taxon>Propionispora</taxon>
    </lineage>
</organism>
<keyword evidence="12" id="KW-0456">Lyase</keyword>
<evidence type="ECO:0000313" key="13">
    <source>
        <dbReference type="Proteomes" id="UP000198847"/>
    </source>
</evidence>
<accession>A0A1H8XHV9</accession>